<feature type="transmembrane region" description="Helical" evidence="1">
    <location>
        <begin position="321"/>
        <end position="351"/>
    </location>
</feature>
<dbReference type="AlphaFoldDB" id="A0A378TH88"/>
<organism evidence="2 3">
    <name type="scientific">Mycolicibacterium tokaiense</name>
    <dbReference type="NCBI Taxonomy" id="39695"/>
    <lineage>
        <taxon>Bacteria</taxon>
        <taxon>Bacillati</taxon>
        <taxon>Actinomycetota</taxon>
        <taxon>Actinomycetes</taxon>
        <taxon>Mycobacteriales</taxon>
        <taxon>Mycobacteriaceae</taxon>
        <taxon>Mycolicibacterium</taxon>
    </lineage>
</organism>
<dbReference type="EMBL" id="UGQT01000001">
    <property type="protein sequence ID" value="STZ59173.1"/>
    <property type="molecule type" value="Genomic_DNA"/>
</dbReference>
<feature type="transmembrane region" description="Helical" evidence="1">
    <location>
        <begin position="78"/>
        <end position="98"/>
    </location>
</feature>
<dbReference type="Proteomes" id="UP000254978">
    <property type="component" value="Unassembled WGS sequence"/>
</dbReference>
<feature type="transmembrane region" description="Helical" evidence="1">
    <location>
        <begin position="219"/>
        <end position="243"/>
    </location>
</feature>
<evidence type="ECO:0000313" key="2">
    <source>
        <dbReference type="EMBL" id="STZ59173.1"/>
    </source>
</evidence>
<accession>A0A378TH88</accession>
<keyword evidence="3" id="KW-1185">Reference proteome</keyword>
<feature type="transmembrane region" description="Helical" evidence="1">
    <location>
        <begin position="158"/>
        <end position="180"/>
    </location>
</feature>
<feature type="transmembrane region" description="Helical" evidence="1">
    <location>
        <begin position="363"/>
        <end position="385"/>
    </location>
</feature>
<feature type="transmembrane region" description="Helical" evidence="1">
    <location>
        <begin position="405"/>
        <end position="423"/>
    </location>
</feature>
<proteinExistence type="predicted"/>
<evidence type="ECO:0000313" key="3">
    <source>
        <dbReference type="Proteomes" id="UP000254978"/>
    </source>
</evidence>
<name>A0A378TH88_9MYCO</name>
<feature type="transmembrane region" description="Helical" evidence="1">
    <location>
        <begin position="118"/>
        <end position="137"/>
    </location>
</feature>
<keyword evidence="1" id="KW-1133">Transmembrane helix</keyword>
<feature type="transmembrane region" description="Helical" evidence="1">
    <location>
        <begin position="249"/>
        <end position="268"/>
    </location>
</feature>
<reference evidence="2 3" key="1">
    <citation type="submission" date="2018-06" db="EMBL/GenBank/DDBJ databases">
        <authorList>
            <consortium name="Pathogen Informatics"/>
            <person name="Doyle S."/>
        </authorList>
    </citation>
    <scope>NUCLEOTIDE SEQUENCE [LARGE SCALE GENOMIC DNA]</scope>
    <source>
        <strain evidence="2 3">NCTC10821</strain>
    </source>
</reference>
<feature type="transmembrane region" description="Helical" evidence="1">
    <location>
        <begin position="186"/>
        <end position="207"/>
    </location>
</feature>
<feature type="transmembrane region" description="Helical" evidence="1">
    <location>
        <begin position="50"/>
        <end position="71"/>
    </location>
</feature>
<keyword evidence="1" id="KW-0812">Transmembrane</keyword>
<evidence type="ECO:0000256" key="1">
    <source>
        <dbReference type="SAM" id="Phobius"/>
    </source>
</evidence>
<feature type="transmembrane region" description="Helical" evidence="1">
    <location>
        <begin position="289"/>
        <end position="309"/>
    </location>
</feature>
<sequence>MDVAFGTLLAANLIAVPASLVAPVLDSVAGAMTLAAAAVGLLKVRPMQRLLGWALIGCGGAALAAAGVLGARPAWTDLLALNQTLLGMLAAVTFVRLITRNGPEAASRLTGVGAVWRTAAIVQLLGSVINASAVALVGDRLRRGGKLDMADASLLSRAYSPGAFWSPFWGASAAALTYAAGAQSGALLVCGGLLAAATFVCSVAMVVPRFGRHLAHYRGYPMSPSVLVLPGAMAALVIGLHLLLPSVRLAVVVLVVSLVVPLAVLAVVSPRRLPSIVGGHIVDGLRPMHGEVVLFTGAGVLSVGLRILFDTLDVTMPIEHYTVWLAWISVILMTAVSLVGVHPVISIAVSASLLGSTVLEEPTLFAFAGTIAWGTSAAVGPISGLNVFLAGRFGISGFEVARHNTSYLAVVIVLSLPALALCAKLT</sequence>
<keyword evidence="1" id="KW-0472">Membrane</keyword>
<gene>
    <name evidence="2" type="ORF">NCTC10821_02696</name>
</gene>
<protein>
    <submittedName>
        <fullName evidence="2">Uncharacterized protein</fullName>
    </submittedName>
</protein>